<keyword evidence="2 6" id="KW-0808">Transferase</keyword>
<feature type="compositionally biased region" description="Basic and acidic residues" evidence="4">
    <location>
        <begin position="1"/>
        <end position="28"/>
    </location>
</feature>
<evidence type="ECO:0000313" key="7">
    <source>
        <dbReference type="Proteomes" id="UP000319383"/>
    </source>
</evidence>
<dbReference type="Gene3D" id="3.40.50.150">
    <property type="entry name" value="Vaccinia Virus protein VP39"/>
    <property type="match status" value="1"/>
</dbReference>
<dbReference type="PANTHER" id="PTHR43464">
    <property type="entry name" value="METHYLTRANSFERASE"/>
    <property type="match status" value="1"/>
</dbReference>
<dbReference type="GO" id="GO:0008168">
    <property type="term" value="F:methyltransferase activity"/>
    <property type="evidence" value="ECO:0007669"/>
    <property type="project" value="UniProtKB-KW"/>
</dbReference>
<evidence type="ECO:0000256" key="1">
    <source>
        <dbReference type="ARBA" id="ARBA00022603"/>
    </source>
</evidence>
<keyword evidence="7" id="KW-1185">Reference proteome</keyword>
<dbReference type="KEGG" id="sdyn:Mal52_05520"/>
<evidence type="ECO:0000256" key="2">
    <source>
        <dbReference type="ARBA" id="ARBA00022679"/>
    </source>
</evidence>
<feature type="region of interest" description="Disordered" evidence="4">
    <location>
        <begin position="1"/>
        <end position="35"/>
    </location>
</feature>
<feature type="domain" description="Methyltransferase" evidence="5">
    <location>
        <begin position="54"/>
        <end position="147"/>
    </location>
</feature>
<keyword evidence="1 6" id="KW-0489">Methyltransferase</keyword>
<dbReference type="PANTHER" id="PTHR43464:SF19">
    <property type="entry name" value="UBIQUINONE BIOSYNTHESIS O-METHYLTRANSFERASE, MITOCHONDRIAL"/>
    <property type="match status" value="1"/>
</dbReference>
<name>A0A517ZHZ2_9PLAN</name>
<dbReference type="RefSeq" id="WP_145374137.1">
    <property type="nucleotide sequence ID" value="NZ_CP036276.1"/>
</dbReference>
<keyword evidence="3" id="KW-0949">S-adenosyl-L-methionine</keyword>
<dbReference type="Proteomes" id="UP000319383">
    <property type="component" value="Chromosome"/>
</dbReference>
<accession>A0A517ZHZ2</accession>
<dbReference type="EMBL" id="CP036276">
    <property type="protein sequence ID" value="QDU42097.1"/>
    <property type="molecule type" value="Genomic_DNA"/>
</dbReference>
<evidence type="ECO:0000256" key="3">
    <source>
        <dbReference type="ARBA" id="ARBA00022691"/>
    </source>
</evidence>
<dbReference type="AlphaFoldDB" id="A0A517ZHZ2"/>
<evidence type="ECO:0000256" key="4">
    <source>
        <dbReference type="SAM" id="MobiDB-lite"/>
    </source>
</evidence>
<dbReference type="Pfam" id="PF13649">
    <property type="entry name" value="Methyltransf_25"/>
    <property type="match status" value="1"/>
</dbReference>
<dbReference type="CDD" id="cd02440">
    <property type="entry name" value="AdoMet_MTases"/>
    <property type="match status" value="1"/>
</dbReference>
<gene>
    <name evidence="6" type="primary">tehB</name>
    <name evidence="6" type="ORF">Mal52_05520</name>
</gene>
<evidence type="ECO:0000259" key="5">
    <source>
        <dbReference type="Pfam" id="PF13649"/>
    </source>
</evidence>
<dbReference type="InterPro" id="IPR041698">
    <property type="entry name" value="Methyltransf_25"/>
</dbReference>
<evidence type="ECO:0000313" key="6">
    <source>
        <dbReference type="EMBL" id="QDU42097.1"/>
    </source>
</evidence>
<sequence length="212" mass="23690">MSTEEHTEQHPEQQDKQKDWDQRYRNDDTPWDSGLPSAELRRVLAEQNIAPCRVLEIGCGTGSSAIYLAGQGFTVTAIDISPTAIETARARATEAGVEVNIVVTHIGGYESPAEPFDFIFDRGAFHCIRKVYLQGLLVLLKRVTHPGTRYLTLTGNSDELSTDNMPRLRAADLCSDLEELFKIDQLRAFYFEDAPDLRGPLGWSCLMTRRGG</sequence>
<dbReference type="InterPro" id="IPR029063">
    <property type="entry name" value="SAM-dependent_MTases_sf"/>
</dbReference>
<dbReference type="SUPFAM" id="SSF53335">
    <property type="entry name" value="S-adenosyl-L-methionine-dependent methyltransferases"/>
    <property type="match status" value="1"/>
</dbReference>
<dbReference type="EC" id="2.1.1.-" evidence="6"/>
<reference evidence="6 7" key="1">
    <citation type="submission" date="2019-02" db="EMBL/GenBank/DDBJ databases">
        <title>Deep-cultivation of Planctomycetes and their phenomic and genomic characterization uncovers novel biology.</title>
        <authorList>
            <person name="Wiegand S."/>
            <person name="Jogler M."/>
            <person name="Boedeker C."/>
            <person name="Pinto D."/>
            <person name="Vollmers J."/>
            <person name="Rivas-Marin E."/>
            <person name="Kohn T."/>
            <person name="Peeters S.H."/>
            <person name="Heuer A."/>
            <person name="Rast P."/>
            <person name="Oberbeckmann S."/>
            <person name="Bunk B."/>
            <person name="Jeske O."/>
            <person name="Meyerdierks A."/>
            <person name="Storesund J.E."/>
            <person name="Kallscheuer N."/>
            <person name="Luecker S."/>
            <person name="Lage O.M."/>
            <person name="Pohl T."/>
            <person name="Merkel B.J."/>
            <person name="Hornburger P."/>
            <person name="Mueller R.-W."/>
            <person name="Bruemmer F."/>
            <person name="Labrenz M."/>
            <person name="Spormann A.M."/>
            <person name="Op den Camp H."/>
            <person name="Overmann J."/>
            <person name="Amann R."/>
            <person name="Jetten M.S.M."/>
            <person name="Mascher T."/>
            <person name="Medema M.H."/>
            <person name="Devos D.P."/>
            <person name="Kaster A.-K."/>
            <person name="Ovreas L."/>
            <person name="Rohde M."/>
            <person name="Galperin M.Y."/>
            <person name="Jogler C."/>
        </authorList>
    </citation>
    <scope>NUCLEOTIDE SEQUENCE [LARGE SCALE GENOMIC DNA]</scope>
    <source>
        <strain evidence="6 7">Mal52</strain>
    </source>
</reference>
<protein>
    <submittedName>
        <fullName evidence="6">Putative S-adenosyl-L-methionine-dependent methyltransferase TehB</fullName>
        <ecNumber evidence="6">2.1.1.-</ecNumber>
    </submittedName>
</protein>
<organism evidence="6 7">
    <name type="scientific">Symmachiella dynata</name>
    <dbReference type="NCBI Taxonomy" id="2527995"/>
    <lineage>
        <taxon>Bacteria</taxon>
        <taxon>Pseudomonadati</taxon>
        <taxon>Planctomycetota</taxon>
        <taxon>Planctomycetia</taxon>
        <taxon>Planctomycetales</taxon>
        <taxon>Planctomycetaceae</taxon>
        <taxon>Symmachiella</taxon>
    </lineage>
</organism>
<proteinExistence type="predicted"/>
<dbReference type="GO" id="GO:0032259">
    <property type="term" value="P:methylation"/>
    <property type="evidence" value="ECO:0007669"/>
    <property type="project" value="UniProtKB-KW"/>
</dbReference>